<keyword evidence="3" id="KW-1185">Reference proteome</keyword>
<evidence type="ECO:0000313" key="3">
    <source>
        <dbReference type="Proteomes" id="UP000192359"/>
    </source>
</evidence>
<dbReference type="RefSeq" id="WP_083090530.1">
    <property type="nucleotide sequence ID" value="NZ_LXWF01000001.1"/>
</dbReference>
<feature type="transmembrane region" description="Helical" evidence="1">
    <location>
        <begin position="7"/>
        <end position="28"/>
    </location>
</feature>
<reference evidence="2 3" key="1">
    <citation type="submission" date="2016-05" db="EMBL/GenBank/DDBJ databases">
        <title>Draft genome sequence of a porcine commensal Rothia nasimurium.</title>
        <authorList>
            <person name="Gaiser R.A."/>
            <person name="Van Baarlen P."/>
            <person name="Wells J.M."/>
        </authorList>
    </citation>
    <scope>NUCLEOTIDE SEQUENCE [LARGE SCALE GENOMIC DNA]</scope>
    <source>
        <strain evidence="2 3">PT-32</strain>
    </source>
</reference>
<keyword evidence="1" id="KW-1133">Transmembrane helix</keyword>
<protein>
    <submittedName>
        <fullName evidence="2">Uncharacterized protein</fullName>
    </submittedName>
</protein>
<dbReference type="AlphaFoldDB" id="A0A1Y1RSI5"/>
<organism evidence="2 3">
    <name type="scientific">Rothia nasimurium</name>
    <dbReference type="NCBI Taxonomy" id="85336"/>
    <lineage>
        <taxon>Bacteria</taxon>
        <taxon>Bacillati</taxon>
        <taxon>Actinomycetota</taxon>
        <taxon>Actinomycetes</taxon>
        <taxon>Micrococcales</taxon>
        <taxon>Micrococcaceae</taxon>
        <taxon>Rothia</taxon>
    </lineage>
</organism>
<name>A0A1Y1RSI5_9MICC</name>
<keyword evidence="1" id="KW-0812">Transmembrane</keyword>
<comment type="caution">
    <text evidence="2">The sequence shown here is derived from an EMBL/GenBank/DDBJ whole genome shotgun (WGS) entry which is preliminary data.</text>
</comment>
<feature type="transmembrane region" description="Helical" evidence="1">
    <location>
        <begin position="34"/>
        <end position="52"/>
    </location>
</feature>
<evidence type="ECO:0000313" key="2">
    <source>
        <dbReference type="EMBL" id="ORC25070.1"/>
    </source>
</evidence>
<proteinExistence type="predicted"/>
<evidence type="ECO:0000256" key="1">
    <source>
        <dbReference type="SAM" id="Phobius"/>
    </source>
</evidence>
<sequence>MSRGHQLLRAWAVAITATGTGALLHLAAGGHAPHPLVLALATSLAALLTLGLNRLKLPTTSLATGVAVGQGALHTLYSHGHPLTSSGTGTHTHHLAPGGAPGAAVALQPALEPATQAGPLMWVAHTVAAALTFAFLAYGEQLVRLLGALLRQIRLALTPPTPAPCWQVPTQPVDTRVQALTTTLRGTGRITRGPPVPVLT</sequence>
<dbReference type="EMBL" id="LXWF01000001">
    <property type="protein sequence ID" value="ORC25070.1"/>
    <property type="molecule type" value="Genomic_DNA"/>
</dbReference>
<accession>A0A1Y1RSI5</accession>
<keyword evidence="1" id="KW-0472">Membrane</keyword>
<gene>
    <name evidence="2" type="ORF">A7979_08620</name>
</gene>
<dbReference type="Proteomes" id="UP000192359">
    <property type="component" value="Unassembled WGS sequence"/>
</dbReference>